<evidence type="ECO:0000259" key="3">
    <source>
        <dbReference type="Pfam" id="PF17482"/>
    </source>
</evidence>
<dbReference type="InterPro" id="IPR007067">
    <property type="entry name" value="Tail_sheath"/>
</dbReference>
<feature type="domain" description="Tail sheath protein C-terminal" evidence="3">
    <location>
        <begin position="382"/>
        <end position="487"/>
    </location>
</feature>
<name>A0AAU7Y8P5_9PSED</name>
<proteinExistence type="inferred from homology"/>
<gene>
    <name evidence="4" type="ORF">ABS648_05210</name>
</gene>
<evidence type="ECO:0000256" key="1">
    <source>
        <dbReference type="ARBA" id="ARBA00008005"/>
    </source>
</evidence>
<reference evidence="4" key="1">
    <citation type="submission" date="2023-08" db="EMBL/GenBank/DDBJ databases">
        <title>Increased levels of nutrients transform a symbiont into a lethal pathobiont.</title>
        <authorList>
            <person name="Lachnit T."/>
            <person name="Ulrich L."/>
            <person name="Willmer F.M."/>
            <person name="Hasenbein T."/>
            <person name="Steiner L.X."/>
            <person name="Wolters M."/>
            <person name="Herbst E.M."/>
            <person name="Deines P."/>
        </authorList>
    </citation>
    <scope>NUCLEOTIDE SEQUENCE</scope>
    <source>
        <strain evidence="4">T3</strain>
    </source>
</reference>
<dbReference type="EMBL" id="CP158373">
    <property type="protein sequence ID" value="XBY65168.1"/>
    <property type="molecule type" value="Genomic_DNA"/>
</dbReference>
<dbReference type="AlphaFoldDB" id="A0AAU7Y8P5"/>
<evidence type="ECO:0000259" key="2">
    <source>
        <dbReference type="Pfam" id="PF04984"/>
    </source>
</evidence>
<comment type="similarity">
    <text evidence="1">Belongs to the myoviridae tail sheath protein family.</text>
</comment>
<accession>A0AAU7Y8P5</accession>
<dbReference type="InterPro" id="IPR035089">
    <property type="entry name" value="Phage_sheath_subtilisin"/>
</dbReference>
<evidence type="ECO:0000313" key="4">
    <source>
        <dbReference type="EMBL" id="XBY65168.1"/>
    </source>
</evidence>
<dbReference type="Pfam" id="PF04984">
    <property type="entry name" value="Phage_sheath_1"/>
    <property type="match status" value="1"/>
</dbReference>
<dbReference type="RefSeq" id="WP_350447772.1">
    <property type="nucleotide sequence ID" value="NZ_CP158373.1"/>
</dbReference>
<feature type="domain" description="Tail sheath protein subtilisin-like" evidence="2">
    <location>
        <begin position="209"/>
        <end position="368"/>
    </location>
</feature>
<dbReference type="Pfam" id="PF17482">
    <property type="entry name" value="Phage_sheath_1C"/>
    <property type="match status" value="1"/>
</dbReference>
<sequence length="490" mass="51967">MAENVSYNEIPDNLRVPGIFIEIDPSKAAGGGTVQERRLLLVGQRLTAGTVPARTPVRLGSQAGDQAAAAFGLGSMLHQMAAAARDADDYVDIWAIALDDDAAGQAASGKVTLTGSPTAAGTLCLYIGGARVRIGVAAAETVATLAGRLADTVNATSGLPVTATAAAGVVTLACRWKGETGNDLDLRLNYYDGEQVPAGLTATITAMAGGSANPDVQPMLDAIAGQQYYSIVCPYTDGANLTVLEADMAERFGPMERLTGHVFNAKRGNHAQLTTWGNGRNSPHVSTFGMHDMPTSPWVVASVWATVAESSGANDPARPFRSLVLPGVLPPPEKSRFTRAERNLALFDGISTFTVDQGGQVLVEVIITNYQTNSFGLPDISLLRLETKWTVDYVRFRFNAAIARDYPRHKLGDVAIPGQAYATPATIRATLIAEALALASEDGLIEDIEGFKRDLIVKRSTQNPNRVNAVLTPNLVNQFDIFAGAVQYRL</sequence>
<protein>
    <submittedName>
        <fullName evidence="4">Phage tail sheath subtilisin-like domain-containing protein</fullName>
    </submittedName>
</protein>
<dbReference type="InterPro" id="IPR020287">
    <property type="entry name" value="Tail_sheath_C"/>
</dbReference>
<organism evidence="4">
    <name type="scientific">Pseudomonas solani</name>
    <dbReference type="NCBI Taxonomy" id="2731552"/>
    <lineage>
        <taxon>Bacteria</taxon>
        <taxon>Pseudomonadati</taxon>
        <taxon>Pseudomonadota</taxon>
        <taxon>Gammaproteobacteria</taxon>
        <taxon>Pseudomonadales</taxon>
        <taxon>Pseudomonadaceae</taxon>
        <taxon>Pseudomonas</taxon>
    </lineage>
</organism>
<dbReference type="PIRSF" id="PIRSF007349">
    <property type="entry name" value="Tsp_L"/>
    <property type="match status" value="1"/>
</dbReference>